<gene>
    <name evidence="5" type="ORF">BV898_00416</name>
</gene>
<keyword evidence="1" id="KW-0433">Leucine-rich repeat</keyword>
<dbReference type="InterPro" id="IPR050541">
    <property type="entry name" value="LRR_TM_domain-containing"/>
</dbReference>
<dbReference type="InterPro" id="IPR001611">
    <property type="entry name" value="Leu-rich_rpt"/>
</dbReference>
<dbReference type="AlphaFoldDB" id="A0A1W0XDB8"/>
<accession>A0A1W0XDB8</accession>
<evidence type="ECO:0000256" key="1">
    <source>
        <dbReference type="ARBA" id="ARBA00022614"/>
    </source>
</evidence>
<proteinExistence type="predicted"/>
<dbReference type="SUPFAM" id="SSF52058">
    <property type="entry name" value="L domain-like"/>
    <property type="match status" value="2"/>
</dbReference>
<dbReference type="SMART" id="SM00369">
    <property type="entry name" value="LRR_TYP"/>
    <property type="match status" value="10"/>
</dbReference>
<feature type="signal peptide" evidence="4">
    <location>
        <begin position="1"/>
        <end position="20"/>
    </location>
</feature>
<evidence type="ECO:0000256" key="2">
    <source>
        <dbReference type="ARBA" id="ARBA00022729"/>
    </source>
</evidence>
<keyword evidence="6" id="KW-1185">Reference proteome</keyword>
<dbReference type="SMART" id="SM00365">
    <property type="entry name" value="LRR_SD22"/>
    <property type="match status" value="5"/>
</dbReference>
<dbReference type="InterPro" id="IPR032675">
    <property type="entry name" value="LRR_dom_sf"/>
</dbReference>
<evidence type="ECO:0000256" key="3">
    <source>
        <dbReference type="ARBA" id="ARBA00022737"/>
    </source>
</evidence>
<dbReference type="Pfam" id="PF13855">
    <property type="entry name" value="LRR_8"/>
    <property type="match status" value="2"/>
</dbReference>
<dbReference type="PANTHER" id="PTHR24369:SF210">
    <property type="entry name" value="CHAOPTIN-RELATED"/>
    <property type="match status" value="1"/>
</dbReference>
<dbReference type="InterPro" id="IPR003591">
    <property type="entry name" value="Leu-rich_rpt_typical-subtyp"/>
</dbReference>
<keyword evidence="3" id="KW-0677">Repeat</keyword>
<dbReference type="Proteomes" id="UP000192578">
    <property type="component" value="Unassembled WGS sequence"/>
</dbReference>
<keyword evidence="2 4" id="KW-0732">Signal</keyword>
<dbReference type="EMBL" id="MTYJ01000002">
    <property type="protein sequence ID" value="OQV25475.1"/>
    <property type="molecule type" value="Genomic_DNA"/>
</dbReference>
<dbReference type="GO" id="GO:0004180">
    <property type="term" value="F:carboxypeptidase activity"/>
    <property type="evidence" value="ECO:0007669"/>
    <property type="project" value="UniProtKB-KW"/>
</dbReference>
<protein>
    <submittedName>
        <fullName evidence="5">Carboxypeptidase N subunit 2</fullName>
    </submittedName>
</protein>
<dbReference type="PROSITE" id="PS51450">
    <property type="entry name" value="LRR"/>
    <property type="match status" value="2"/>
</dbReference>
<sequence length="844" mass="94059">MILWLTLMFWLFLPAIRTDGDGSCPKPNSPNCRVDCTGLSYNILCVDYVHFQTLKDDFDLLASYGKKIIVNLWNLNNSALHVESNLFGKSLVLVERLSLHNNSGLILFPNLRGAKILESILIVGSPKMAEFTIETLPDSMKEIILMNTGVTRLEVETAELARNLTHMERFTLQGSNISFIQPNFFSVFPNLNRIKFASNSFLVTDQSSGVEESGSGIGNAMFTTTLPLDHFIFKDNDFSGTPQADATTFLRRTLRSLKLHGANGYTDASVVDFSGNGILIDTGTLFELTKFLREIGSLNLRANPFENSMTITDMFANFTNLRKLDLSLTNLPISRGAFSNLPQLEELYLSGNSFTDMTAVDMFERSNSTKLRILDLSNNTLTALPEGNLERINGNLQNLSLNNNMLLPAEFTPEIVGTSDFADNATFAAINNGYRATLAHWSSLRELGLSANSWTTFDGKFLAPLTVLNTVDLSSNPFVNITKEYFANMPNSIRKIDLSMHQPEDVDPATVDEDAFSTMPPNISALILIKGNFRNWIFKRLQNMTNSSLASLETLDLQDNLIRFLDGDSLNGFPNLKSLSLRGNLLQSMANASFRNLKSLVNLTVSLNQIVRIDSNDFEGLGNIKRIDLRANKIAHIESGAFDQLSTLTNLYLGENNMTDINGVFQTNNYNLIHLGLQKNNITCFNRTALDPLRGIKWLYTSLPKEVTTSIFVDPGTDDLTTNNMMAKVYANPLDSGDNLDCDVKYDSPLLHSAQLMVTDNITLWETDHVRLEVSNPWDLSTRKFIAHVAKCYIPQPRNMTIITGNLLCSMGDSKTAGGLRVSCNYFPIYSVTILVLTCRKLLF</sequence>
<dbReference type="Gene3D" id="3.80.10.10">
    <property type="entry name" value="Ribonuclease Inhibitor"/>
    <property type="match status" value="4"/>
</dbReference>
<keyword evidence="5" id="KW-0378">Hydrolase</keyword>
<dbReference type="PANTHER" id="PTHR24369">
    <property type="entry name" value="ANTIGEN BSP, PUTATIVE-RELATED"/>
    <property type="match status" value="1"/>
</dbReference>
<evidence type="ECO:0000256" key="4">
    <source>
        <dbReference type="SAM" id="SignalP"/>
    </source>
</evidence>
<name>A0A1W0XDB8_HYPEX</name>
<keyword evidence="5" id="KW-0121">Carboxypeptidase</keyword>
<organism evidence="5 6">
    <name type="scientific">Hypsibius exemplaris</name>
    <name type="common">Freshwater tardigrade</name>
    <dbReference type="NCBI Taxonomy" id="2072580"/>
    <lineage>
        <taxon>Eukaryota</taxon>
        <taxon>Metazoa</taxon>
        <taxon>Ecdysozoa</taxon>
        <taxon>Tardigrada</taxon>
        <taxon>Eutardigrada</taxon>
        <taxon>Parachela</taxon>
        <taxon>Hypsibioidea</taxon>
        <taxon>Hypsibiidae</taxon>
        <taxon>Hypsibius</taxon>
    </lineage>
</organism>
<dbReference type="GO" id="GO:0005886">
    <property type="term" value="C:plasma membrane"/>
    <property type="evidence" value="ECO:0007669"/>
    <property type="project" value="TreeGrafter"/>
</dbReference>
<evidence type="ECO:0000313" key="5">
    <source>
        <dbReference type="EMBL" id="OQV25475.1"/>
    </source>
</evidence>
<reference evidence="6" key="1">
    <citation type="submission" date="2017-01" db="EMBL/GenBank/DDBJ databases">
        <title>Comparative genomics of anhydrobiosis in the tardigrade Hypsibius dujardini.</title>
        <authorList>
            <person name="Yoshida Y."/>
            <person name="Koutsovoulos G."/>
            <person name="Laetsch D."/>
            <person name="Stevens L."/>
            <person name="Kumar S."/>
            <person name="Horikawa D."/>
            <person name="Ishino K."/>
            <person name="Komine S."/>
            <person name="Tomita M."/>
            <person name="Blaxter M."/>
            <person name="Arakawa K."/>
        </authorList>
    </citation>
    <scope>NUCLEOTIDE SEQUENCE [LARGE SCALE GENOMIC DNA]</scope>
    <source>
        <strain evidence="6">Z151</strain>
    </source>
</reference>
<comment type="caution">
    <text evidence="5">The sequence shown here is derived from an EMBL/GenBank/DDBJ whole genome shotgun (WGS) entry which is preliminary data.</text>
</comment>
<feature type="chain" id="PRO_5012686923" evidence="4">
    <location>
        <begin position="21"/>
        <end position="844"/>
    </location>
</feature>
<keyword evidence="5" id="KW-0645">Protease</keyword>
<dbReference type="Pfam" id="PF00560">
    <property type="entry name" value="LRR_1"/>
    <property type="match status" value="1"/>
</dbReference>
<evidence type="ECO:0000313" key="6">
    <source>
        <dbReference type="Proteomes" id="UP000192578"/>
    </source>
</evidence>
<dbReference type="OrthoDB" id="6363818at2759"/>